<dbReference type="InterPro" id="IPR037136">
    <property type="entry name" value="RNA3'_phos_cyclase_dom_sf"/>
</dbReference>
<sequence>MEKTTYKRLKGSQSLRQRLLLSTLSSTPISISEIRDDDMMPGLRPHEVSLLRLFEAVSDDCSLVINETGTQFKYKPGTIMGGKNLVHNCALSRSIGYYLEPLLVLGLFGKKPLSIRLRGITNDPRDPSVDTFRSTTLRILKRFGVPSEGLELRIEARGVAPGGGGEVLLTVPNVQTLTAVQWTNEGMVKRIRGCTFSTRVSRDFEHSMRFAARGIFNNLLPDVHIFEDHKSGPQAGNSPGYGISLVAETTTECFISADTAVSCGRRDETGELDVEKVVRLPAEDTGVEIASWLLHEIEKGGVVDSSHQGLLFILCALCQQDVSKVRVGTLSPYGVETLRNIKEFLGVQFVFKPDPHTGTVELSCVGSGLINLSRKLS</sequence>
<dbReference type="NCBIfam" id="TIGR03400">
    <property type="entry name" value="18S_RNA_Rcl1p"/>
    <property type="match status" value="1"/>
</dbReference>
<dbReference type="PANTHER" id="PTHR11096:SF1">
    <property type="entry name" value="RNA 3'-TERMINAL PHOSPHATE CYCLASE-LIKE PROTEIN"/>
    <property type="match status" value="1"/>
</dbReference>
<name>A0A565CTM7_9BRAS</name>
<evidence type="ECO:0008006" key="9">
    <source>
        <dbReference type="Google" id="ProtNLM"/>
    </source>
</evidence>
<dbReference type="Pfam" id="PF05189">
    <property type="entry name" value="RTC_insert"/>
    <property type="match status" value="1"/>
</dbReference>
<dbReference type="InterPro" id="IPR013792">
    <property type="entry name" value="RNA3'P_cycl/enolpyr_Trfase_a/b"/>
</dbReference>
<keyword evidence="3" id="KW-0690">Ribosome biogenesis</keyword>
<keyword evidence="8" id="KW-1185">Reference proteome</keyword>
<dbReference type="InterPro" id="IPR016443">
    <property type="entry name" value="RNA3'_term_phos_cyc_type_2"/>
</dbReference>
<evidence type="ECO:0000256" key="3">
    <source>
        <dbReference type="ARBA" id="ARBA00022517"/>
    </source>
</evidence>
<dbReference type="InterPro" id="IPR013791">
    <property type="entry name" value="RNA3'-term_phos_cycl_insert"/>
</dbReference>
<gene>
    <name evidence="7" type="ORF">ANE_LOCUS27318</name>
</gene>
<feature type="domain" description="RNA 3'-terminal phosphate cyclase" evidence="5">
    <location>
        <begin position="9"/>
        <end position="349"/>
    </location>
</feature>
<evidence type="ECO:0000313" key="7">
    <source>
        <dbReference type="EMBL" id="VVB16874.1"/>
    </source>
</evidence>
<keyword evidence="4" id="KW-0539">Nucleus</keyword>
<dbReference type="SUPFAM" id="SSF55205">
    <property type="entry name" value="EPT/RTPC-like"/>
    <property type="match status" value="1"/>
</dbReference>
<dbReference type="AlphaFoldDB" id="A0A565CTM7"/>
<dbReference type="GO" id="GO:0005730">
    <property type="term" value="C:nucleolus"/>
    <property type="evidence" value="ECO:0007669"/>
    <property type="project" value="UniProtKB-SubCell"/>
</dbReference>
<dbReference type="InterPro" id="IPR020719">
    <property type="entry name" value="RNA3'_term_phos_cycl-like_CS"/>
</dbReference>
<dbReference type="Gene3D" id="3.30.360.20">
    <property type="entry name" value="RNA 3'-terminal phosphate cyclase, insert domain"/>
    <property type="match status" value="1"/>
</dbReference>
<evidence type="ECO:0000259" key="5">
    <source>
        <dbReference type="Pfam" id="PF01137"/>
    </source>
</evidence>
<evidence type="ECO:0000256" key="1">
    <source>
        <dbReference type="ARBA" id="ARBA00004604"/>
    </source>
</evidence>
<feature type="domain" description="RNA 3'-terminal phosphate cyclase insert" evidence="6">
    <location>
        <begin position="183"/>
        <end position="298"/>
    </location>
</feature>
<dbReference type="PANTHER" id="PTHR11096">
    <property type="entry name" value="RNA 3' TERMINAL PHOSPHATE CYCLASE"/>
    <property type="match status" value="1"/>
</dbReference>
<dbReference type="OrthoDB" id="1911237at2759"/>
<evidence type="ECO:0000313" key="8">
    <source>
        <dbReference type="Proteomes" id="UP000489600"/>
    </source>
</evidence>
<comment type="subcellular location">
    <subcellularLocation>
        <location evidence="1">Nucleus</location>
        <location evidence="1">Nucleolus</location>
    </subcellularLocation>
</comment>
<dbReference type="InterPro" id="IPR023797">
    <property type="entry name" value="RNA3'_phos_cyclase_dom"/>
</dbReference>
<evidence type="ECO:0000256" key="4">
    <source>
        <dbReference type="ARBA" id="ARBA00023242"/>
    </source>
</evidence>
<dbReference type="InterPro" id="IPR036553">
    <property type="entry name" value="RPTC_insert"/>
</dbReference>
<evidence type="ECO:0000256" key="2">
    <source>
        <dbReference type="ARBA" id="ARBA00007089"/>
    </source>
</evidence>
<dbReference type="PROSITE" id="PS01287">
    <property type="entry name" value="RTC"/>
    <property type="match status" value="1"/>
</dbReference>
<dbReference type="Proteomes" id="UP000489600">
    <property type="component" value="Unassembled WGS sequence"/>
</dbReference>
<comment type="similarity">
    <text evidence="2">Belongs to the RNA 3'-terminal cyclase family. Type 2 subfamily.</text>
</comment>
<accession>A0A565CTM7</accession>
<protein>
    <recommendedName>
        <fullName evidence="9">RNA 3'-terminal phosphate cyclase domain-containing protein</fullName>
    </recommendedName>
</protein>
<dbReference type="GO" id="GO:0000479">
    <property type="term" value="P:endonucleolytic cleavage of tricistronic rRNA transcript (SSU-rRNA, 5.8S rRNA, LSU-rRNA)"/>
    <property type="evidence" value="ECO:0007669"/>
    <property type="project" value="TreeGrafter"/>
</dbReference>
<dbReference type="EMBL" id="CABITT030000008">
    <property type="protein sequence ID" value="VVB16874.1"/>
    <property type="molecule type" value="Genomic_DNA"/>
</dbReference>
<proteinExistence type="inferred from homology"/>
<dbReference type="CDD" id="cd00875">
    <property type="entry name" value="RNA_Cyclase_Class_I"/>
    <property type="match status" value="1"/>
</dbReference>
<dbReference type="Gene3D" id="3.65.10.20">
    <property type="entry name" value="RNA 3'-terminal phosphate cyclase domain"/>
    <property type="match status" value="1"/>
</dbReference>
<comment type="caution">
    <text evidence="7">The sequence shown here is derived from an EMBL/GenBank/DDBJ whole genome shotgun (WGS) entry which is preliminary data.</text>
</comment>
<organism evidence="7 8">
    <name type="scientific">Arabis nemorensis</name>
    <dbReference type="NCBI Taxonomy" id="586526"/>
    <lineage>
        <taxon>Eukaryota</taxon>
        <taxon>Viridiplantae</taxon>
        <taxon>Streptophyta</taxon>
        <taxon>Embryophyta</taxon>
        <taxon>Tracheophyta</taxon>
        <taxon>Spermatophyta</taxon>
        <taxon>Magnoliopsida</taxon>
        <taxon>eudicotyledons</taxon>
        <taxon>Gunneridae</taxon>
        <taxon>Pentapetalae</taxon>
        <taxon>rosids</taxon>
        <taxon>malvids</taxon>
        <taxon>Brassicales</taxon>
        <taxon>Brassicaceae</taxon>
        <taxon>Arabideae</taxon>
        <taxon>Arabis</taxon>
    </lineage>
</organism>
<dbReference type="Pfam" id="PF01137">
    <property type="entry name" value="RTC"/>
    <property type="match status" value="1"/>
</dbReference>
<dbReference type="InterPro" id="IPR000228">
    <property type="entry name" value="RNA3'_term_phos_cyc"/>
</dbReference>
<reference evidence="7" key="1">
    <citation type="submission" date="2019-07" db="EMBL/GenBank/DDBJ databases">
        <authorList>
            <person name="Dittberner H."/>
        </authorList>
    </citation>
    <scope>NUCLEOTIDE SEQUENCE [LARGE SCALE GENOMIC DNA]</scope>
</reference>
<dbReference type="GO" id="GO:0004521">
    <property type="term" value="F:RNA endonuclease activity"/>
    <property type="evidence" value="ECO:0007669"/>
    <property type="project" value="TreeGrafter"/>
</dbReference>
<evidence type="ECO:0000259" key="6">
    <source>
        <dbReference type="Pfam" id="PF05189"/>
    </source>
</evidence>